<sequence>MRMYQLRFLIIRLEG</sequence>
<accession>A0AAF0PU79</accession>
<name>A0AAF0PU79_SOLVR</name>
<organism evidence="1 2">
    <name type="scientific">Solanum verrucosum</name>
    <dbReference type="NCBI Taxonomy" id="315347"/>
    <lineage>
        <taxon>Eukaryota</taxon>
        <taxon>Viridiplantae</taxon>
        <taxon>Streptophyta</taxon>
        <taxon>Embryophyta</taxon>
        <taxon>Tracheophyta</taxon>
        <taxon>Spermatophyta</taxon>
        <taxon>Magnoliopsida</taxon>
        <taxon>eudicotyledons</taxon>
        <taxon>Gunneridae</taxon>
        <taxon>Pentapetalae</taxon>
        <taxon>asterids</taxon>
        <taxon>lamiids</taxon>
        <taxon>Solanales</taxon>
        <taxon>Solanaceae</taxon>
        <taxon>Solanoideae</taxon>
        <taxon>Solaneae</taxon>
        <taxon>Solanum</taxon>
    </lineage>
</organism>
<gene>
    <name evidence="1" type="ORF">MTR67_001414</name>
</gene>
<keyword evidence="2" id="KW-1185">Reference proteome</keyword>
<protein>
    <submittedName>
        <fullName evidence="1">Uncharacterized protein</fullName>
    </submittedName>
</protein>
<evidence type="ECO:0000313" key="2">
    <source>
        <dbReference type="Proteomes" id="UP001234989"/>
    </source>
</evidence>
<evidence type="ECO:0000313" key="1">
    <source>
        <dbReference type="EMBL" id="WMV08029.1"/>
    </source>
</evidence>
<dbReference type="EMBL" id="CP133612">
    <property type="protein sequence ID" value="WMV08029.1"/>
    <property type="molecule type" value="Genomic_DNA"/>
</dbReference>
<reference evidence="1" key="1">
    <citation type="submission" date="2023-08" db="EMBL/GenBank/DDBJ databases">
        <title>A de novo genome assembly of Solanum verrucosum Schlechtendal, a Mexican diploid species geographically isolated from the other diploid A-genome species in potato relatives.</title>
        <authorList>
            <person name="Hosaka K."/>
        </authorList>
    </citation>
    <scope>NUCLEOTIDE SEQUENCE</scope>
    <source>
        <tissue evidence="1">Young leaves</tissue>
    </source>
</reference>
<proteinExistence type="predicted"/>
<dbReference type="Proteomes" id="UP001234989">
    <property type="component" value="Chromosome 1"/>
</dbReference>